<name>A0AAE0RWY3_9BIVA</name>
<protein>
    <submittedName>
        <fullName evidence="2">Uncharacterized protein</fullName>
    </submittedName>
</protein>
<keyword evidence="3" id="KW-1185">Reference proteome</keyword>
<dbReference type="Proteomes" id="UP001195483">
    <property type="component" value="Unassembled WGS sequence"/>
</dbReference>
<feature type="region of interest" description="Disordered" evidence="1">
    <location>
        <begin position="1"/>
        <end position="26"/>
    </location>
</feature>
<evidence type="ECO:0000313" key="2">
    <source>
        <dbReference type="EMBL" id="KAK3581212.1"/>
    </source>
</evidence>
<organism evidence="2 3">
    <name type="scientific">Potamilus streckersoni</name>
    <dbReference type="NCBI Taxonomy" id="2493646"/>
    <lineage>
        <taxon>Eukaryota</taxon>
        <taxon>Metazoa</taxon>
        <taxon>Spiralia</taxon>
        <taxon>Lophotrochozoa</taxon>
        <taxon>Mollusca</taxon>
        <taxon>Bivalvia</taxon>
        <taxon>Autobranchia</taxon>
        <taxon>Heteroconchia</taxon>
        <taxon>Palaeoheterodonta</taxon>
        <taxon>Unionida</taxon>
        <taxon>Unionoidea</taxon>
        <taxon>Unionidae</taxon>
        <taxon>Ambleminae</taxon>
        <taxon>Lampsilini</taxon>
        <taxon>Potamilus</taxon>
    </lineage>
</organism>
<gene>
    <name evidence="2" type="ORF">CHS0354_024754</name>
</gene>
<dbReference type="AlphaFoldDB" id="A0AAE0RWY3"/>
<reference evidence="2" key="1">
    <citation type="journal article" date="2021" name="Genome Biol. Evol.">
        <title>A High-Quality Reference Genome for a Parasitic Bivalve with Doubly Uniparental Inheritance (Bivalvia: Unionida).</title>
        <authorList>
            <person name="Smith C.H."/>
        </authorList>
    </citation>
    <scope>NUCLEOTIDE SEQUENCE</scope>
    <source>
        <strain evidence="2">CHS0354</strain>
    </source>
</reference>
<comment type="caution">
    <text evidence="2">The sequence shown here is derived from an EMBL/GenBank/DDBJ whole genome shotgun (WGS) entry which is preliminary data.</text>
</comment>
<proteinExistence type="predicted"/>
<evidence type="ECO:0000313" key="3">
    <source>
        <dbReference type="Proteomes" id="UP001195483"/>
    </source>
</evidence>
<reference evidence="2" key="3">
    <citation type="submission" date="2023-05" db="EMBL/GenBank/DDBJ databases">
        <authorList>
            <person name="Smith C.H."/>
        </authorList>
    </citation>
    <scope>NUCLEOTIDE SEQUENCE</scope>
    <source>
        <strain evidence="2">CHS0354</strain>
        <tissue evidence="2">Mantle</tissue>
    </source>
</reference>
<sequence>MEKQREEWGIEREIGNSETDRGNGQVEGGLQWEMQLQIQEFEIRDNGAVRNTNTETGIKKERRQGCSGKYKHRDRNWKRKDTFTVGNTNIETGIKKVDTRVQLEIQV</sequence>
<reference evidence="2" key="2">
    <citation type="journal article" date="2021" name="Genome Biol. Evol.">
        <title>Developing a high-quality reference genome for a parasitic bivalve with doubly uniparental inheritance (Bivalvia: Unionida).</title>
        <authorList>
            <person name="Smith C.H."/>
        </authorList>
    </citation>
    <scope>NUCLEOTIDE SEQUENCE</scope>
    <source>
        <strain evidence="2">CHS0354</strain>
        <tissue evidence="2">Mantle</tissue>
    </source>
</reference>
<dbReference type="EMBL" id="JAEAOA010001462">
    <property type="protein sequence ID" value="KAK3581212.1"/>
    <property type="molecule type" value="Genomic_DNA"/>
</dbReference>
<evidence type="ECO:0000256" key="1">
    <source>
        <dbReference type="SAM" id="MobiDB-lite"/>
    </source>
</evidence>
<accession>A0AAE0RWY3</accession>
<feature type="compositionally biased region" description="Basic and acidic residues" evidence="1">
    <location>
        <begin position="1"/>
        <end position="21"/>
    </location>
</feature>
<feature type="region of interest" description="Disordered" evidence="1">
    <location>
        <begin position="47"/>
        <end position="73"/>
    </location>
</feature>